<dbReference type="PROSITE" id="PS00741">
    <property type="entry name" value="DH_1"/>
    <property type="match status" value="1"/>
</dbReference>
<comment type="caution">
    <text evidence="3">The sequence shown here is derived from an EMBL/GenBank/DDBJ whole genome shotgun (WGS) entry which is preliminary data.</text>
</comment>
<dbReference type="EMBL" id="RSCE01000001">
    <property type="protein sequence ID" value="RSH87692.1"/>
    <property type="molecule type" value="Genomic_DNA"/>
</dbReference>
<dbReference type="InterPro" id="IPR051092">
    <property type="entry name" value="FYVE_RhoGEF_PH"/>
</dbReference>
<dbReference type="RefSeq" id="XP_028479900.1">
    <property type="nucleotide sequence ID" value="XM_028616043.1"/>
</dbReference>
<dbReference type="Proteomes" id="UP000279236">
    <property type="component" value="Unassembled WGS sequence"/>
</dbReference>
<dbReference type="Gene3D" id="1.20.900.10">
    <property type="entry name" value="Dbl homology (DH) domain"/>
    <property type="match status" value="1"/>
</dbReference>
<dbReference type="PANTHER" id="PTHR12673:SF159">
    <property type="entry name" value="LD03170P"/>
    <property type="match status" value="1"/>
</dbReference>
<proteinExistence type="predicted"/>
<feature type="compositionally biased region" description="Polar residues" evidence="1">
    <location>
        <begin position="53"/>
        <end position="66"/>
    </location>
</feature>
<feature type="compositionally biased region" description="Polar residues" evidence="1">
    <location>
        <begin position="133"/>
        <end position="144"/>
    </location>
</feature>
<dbReference type="Pfam" id="PF00621">
    <property type="entry name" value="RhoGEF"/>
    <property type="match status" value="1"/>
</dbReference>
<dbReference type="InterPro" id="IPR001331">
    <property type="entry name" value="GDS_CDC24_CS"/>
</dbReference>
<dbReference type="OrthoDB" id="1716625at2759"/>
<dbReference type="GO" id="GO:0005085">
    <property type="term" value="F:guanyl-nucleotide exchange factor activity"/>
    <property type="evidence" value="ECO:0007669"/>
    <property type="project" value="InterPro"/>
</dbReference>
<feature type="region of interest" description="Disordered" evidence="1">
    <location>
        <begin position="288"/>
        <end position="340"/>
    </location>
</feature>
<dbReference type="GO" id="GO:0005737">
    <property type="term" value="C:cytoplasm"/>
    <property type="evidence" value="ECO:0007669"/>
    <property type="project" value="TreeGrafter"/>
</dbReference>
<feature type="region of interest" description="Disordered" evidence="1">
    <location>
        <begin position="179"/>
        <end position="271"/>
    </location>
</feature>
<feature type="domain" description="DH" evidence="2">
    <location>
        <begin position="574"/>
        <end position="764"/>
    </location>
</feature>
<dbReference type="GO" id="GO:0035556">
    <property type="term" value="P:intracellular signal transduction"/>
    <property type="evidence" value="ECO:0007669"/>
    <property type="project" value="InterPro"/>
</dbReference>
<feature type="compositionally biased region" description="Polar residues" evidence="1">
    <location>
        <begin position="860"/>
        <end position="874"/>
    </location>
</feature>
<dbReference type="SMART" id="SM00325">
    <property type="entry name" value="RhoGEF"/>
    <property type="match status" value="1"/>
</dbReference>
<name>A0A427Y994_9TREE</name>
<gene>
    <name evidence="3" type="ORF">EHS24_000208</name>
</gene>
<evidence type="ECO:0000313" key="3">
    <source>
        <dbReference type="EMBL" id="RSH87692.1"/>
    </source>
</evidence>
<protein>
    <recommendedName>
        <fullName evidence="2">DH domain-containing protein</fullName>
    </recommendedName>
</protein>
<feature type="compositionally biased region" description="Low complexity" evidence="1">
    <location>
        <begin position="833"/>
        <end position="849"/>
    </location>
</feature>
<dbReference type="InterPro" id="IPR000219">
    <property type="entry name" value="DH_dom"/>
</dbReference>
<feature type="compositionally biased region" description="Low complexity" evidence="1">
    <location>
        <begin position="109"/>
        <end position="122"/>
    </location>
</feature>
<feature type="region of interest" description="Disordered" evidence="1">
    <location>
        <begin position="887"/>
        <end position="924"/>
    </location>
</feature>
<dbReference type="PROSITE" id="PS50010">
    <property type="entry name" value="DH_2"/>
    <property type="match status" value="1"/>
</dbReference>
<dbReference type="PANTHER" id="PTHR12673">
    <property type="entry name" value="FACIOGENITAL DYSPLASIA PROTEIN"/>
    <property type="match status" value="1"/>
</dbReference>
<feature type="region of interest" description="Disordered" evidence="1">
    <location>
        <begin position="1"/>
        <end position="144"/>
    </location>
</feature>
<feature type="compositionally biased region" description="Polar residues" evidence="1">
    <location>
        <begin position="312"/>
        <end position="326"/>
    </location>
</feature>
<dbReference type="GeneID" id="39584751"/>
<feature type="compositionally biased region" description="Low complexity" evidence="1">
    <location>
        <begin position="483"/>
        <end position="494"/>
    </location>
</feature>
<evidence type="ECO:0000259" key="2">
    <source>
        <dbReference type="PROSITE" id="PS50010"/>
    </source>
</evidence>
<dbReference type="InterPro" id="IPR035899">
    <property type="entry name" value="DBL_dom_sf"/>
</dbReference>
<dbReference type="SUPFAM" id="SSF48065">
    <property type="entry name" value="DBL homology domain (DH-domain)"/>
    <property type="match status" value="1"/>
</dbReference>
<feature type="region of interest" description="Disordered" evidence="1">
    <location>
        <begin position="408"/>
        <end position="433"/>
    </location>
</feature>
<accession>A0A427Y994</accession>
<feature type="region of interest" description="Disordered" evidence="1">
    <location>
        <begin position="825"/>
        <end position="874"/>
    </location>
</feature>
<keyword evidence="4" id="KW-1185">Reference proteome</keyword>
<evidence type="ECO:0000313" key="4">
    <source>
        <dbReference type="Proteomes" id="UP000279236"/>
    </source>
</evidence>
<organism evidence="3 4">
    <name type="scientific">Apiotrichum porosum</name>
    <dbReference type="NCBI Taxonomy" id="105984"/>
    <lineage>
        <taxon>Eukaryota</taxon>
        <taxon>Fungi</taxon>
        <taxon>Dikarya</taxon>
        <taxon>Basidiomycota</taxon>
        <taxon>Agaricomycotina</taxon>
        <taxon>Tremellomycetes</taxon>
        <taxon>Trichosporonales</taxon>
        <taxon>Trichosporonaceae</taxon>
        <taxon>Apiotrichum</taxon>
    </lineage>
</organism>
<feature type="compositionally biased region" description="Polar residues" evidence="1">
    <location>
        <begin position="292"/>
        <end position="302"/>
    </location>
</feature>
<feature type="compositionally biased region" description="Low complexity" evidence="1">
    <location>
        <begin position="413"/>
        <end position="427"/>
    </location>
</feature>
<dbReference type="CDD" id="cd00160">
    <property type="entry name" value="RhoGEF"/>
    <property type="match status" value="1"/>
</dbReference>
<dbReference type="AlphaFoldDB" id="A0A427Y994"/>
<feature type="region of interest" description="Disordered" evidence="1">
    <location>
        <begin position="445"/>
        <end position="503"/>
    </location>
</feature>
<sequence>MYPNWVASDEAQYRRSPSPPTFKTPLAMPQFLPYLSQFEEDDEEYSHPFAAPSQGSRARSTKQTRSVCAPDQIFDDKASSRTLVSGSDSRPETPRPTPTQLDRLHLVAPPVVRSSTPSTPLSDRLSDNGHCYTPSSSAESFESDTIGTPWRHSVMSGKNLSASQLTLTINTAMIASSRPSSIVCTTDGEDDQPVWSPGRKAKPKKLYLSGSGSPRQSSSTRRASSAPASPRARPWSSCSEYSQSSTTDDDQRTSIATSIASGPSIHITESPVDSRFSLSEAELLAPPLSSFVRPSSPSNDSVATLRGKKTPDSTPKNTSHAVTALSSPLDVSPPEPSPIARSRRLNALRGLVSNLDFQQPWSIIDKSEAEHNAFWPAEGNPPQLNRLSLGSSFLNMVDDVAVPASVPLQIPQRPTSTTASAKSSRSPNRFGRSFTSLVNRWDEAHMYPAPDSPGRRSEPPPSPPDRSEILASPAPSPKIVLSTPATEEPAPATTINRPGLRKSASFRSLVSRREGPKPPPQRKETFGALYSGYTKAMRPVTPVDVEAATTWRAFMGPQVYDQLVSGPDGGEEVKRQDVMWEMCETEAAFVRSCRDVLRLFASPLRVVGGEWMSGIPQQVTQLFESLETIADTHADLARNQDAARKASDVFDVGVFVSLFSGWVSRLSCHEKYIVLFNPVSQLVEDMARDDKSTFGEFLRMQSTDKALGSLSLGSMLLKPVQRLTKYPLFLRQLCKATPESHPAHADLVSLIDATETILGKLESGKAQEDDLQQLVALAEQLDDLDADFDLATRGRRLVAHAQVVRLEDKPPAGMTRSSSIRALRHSLGSAVKSSSRSTPASASSTAASTPGGGDTPATIPSRSNSGAGSIAESQVGSIASSSSASSSLYIKSRPGSPARHSHSGRSSLHPGYDPTHPPPPKASMQALRKARPDVLTLLVFNDLVLLAAPVDRGSLFKSRKAEPVRLRVLSPQEGGIGSVDDLKEIKGWGGHSRAFTLGLQPPAGGPSTIVATYALAPAGSGSASRRVVHRPAGSPLSGPSLETLDDVIKAVGMARQDVVEVRGGEE</sequence>
<evidence type="ECO:0000256" key="1">
    <source>
        <dbReference type="SAM" id="MobiDB-lite"/>
    </source>
</evidence>
<dbReference type="STRING" id="105984.A0A427Y994"/>
<feature type="compositionally biased region" description="Low complexity" evidence="1">
    <location>
        <begin position="209"/>
        <end position="245"/>
    </location>
</feature>
<reference evidence="3 4" key="1">
    <citation type="submission" date="2018-11" db="EMBL/GenBank/DDBJ databases">
        <title>Genome sequence of Apiotrichum porosum DSM 27194.</title>
        <authorList>
            <person name="Aliyu H."/>
            <person name="Gorte O."/>
            <person name="Ochsenreither K."/>
        </authorList>
    </citation>
    <scope>NUCLEOTIDE SEQUENCE [LARGE SCALE GENOMIC DNA]</scope>
    <source>
        <strain evidence="3 4">DSM 27194</strain>
    </source>
</reference>